<organism evidence="3 4">
    <name type="scientific">Ditylenchus dipsaci</name>
    <dbReference type="NCBI Taxonomy" id="166011"/>
    <lineage>
        <taxon>Eukaryota</taxon>
        <taxon>Metazoa</taxon>
        <taxon>Ecdysozoa</taxon>
        <taxon>Nematoda</taxon>
        <taxon>Chromadorea</taxon>
        <taxon>Rhabditida</taxon>
        <taxon>Tylenchina</taxon>
        <taxon>Tylenchomorpha</taxon>
        <taxon>Sphaerularioidea</taxon>
        <taxon>Anguinidae</taxon>
        <taxon>Anguininae</taxon>
        <taxon>Ditylenchus</taxon>
    </lineage>
</organism>
<dbReference type="Proteomes" id="UP000887574">
    <property type="component" value="Unplaced"/>
</dbReference>
<dbReference type="InterPro" id="IPR006595">
    <property type="entry name" value="CTLH_C"/>
</dbReference>
<feature type="compositionally biased region" description="Polar residues" evidence="1">
    <location>
        <begin position="49"/>
        <end position="60"/>
    </location>
</feature>
<evidence type="ECO:0000313" key="4">
    <source>
        <dbReference type="WBParaSite" id="jg5993"/>
    </source>
</evidence>
<feature type="region of interest" description="Disordered" evidence="1">
    <location>
        <begin position="26"/>
        <end position="77"/>
    </location>
</feature>
<proteinExistence type="predicted"/>
<dbReference type="PROSITE" id="PS50897">
    <property type="entry name" value="CTLH"/>
    <property type="match status" value="1"/>
</dbReference>
<keyword evidence="3" id="KW-1185">Reference proteome</keyword>
<evidence type="ECO:0000313" key="3">
    <source>
        <dbReference type="Proteomes" id="UP000887574"/>
    </source>
</evidence>
<dbReference type="AlphaFoldDB" id="A0A915EJD9"/>
<dbReference type="WBParaSite" id="jg5993">
    <property type="protein sequence ID" value="jg5993"/>
    <property type="gene ID" value="jg5993"/>
</dbReference>
<evidence type="ECO:0000256" key="1">
    <source>
        <dbReference type="SAM" id="MobiDB-lite"/>
    </source>
</evidence>
<protein>
    <submittedName>
        <fullName evidence="4">CTLH domain-containing protein</fullName>
    </submittedName>
</protein>
<feature type="domain" description="CTLH" evidence="2">
    <location>
        <begin position="90"/>
        <end position="132"/>
    </location>
</feature>
<accession>A0A915EJD9</accession>
<evidence type="ECO:0000259" key="2">
    <source>
        <dbReference type="PROSITE" id="PS50897"/>
    </source>
</evidence>
<reference evidence="4" key="1">
    <citation type="submission" date="2022-11" db="UniProtKB">
        <authorList>
            <consortium name="WormBaseParasite"/>
        </authorList>
    </citation>
    <scope>IDENTIFICATION</scope>
</reference>
<name>A0A915EJD9_9BILA</name>
<sequence>MDSDNLNSSSDLANMLAIKHEPAEYAEGGSRDYSFDNSDNQARHILGSMSPNSLLNSVFSTTPPPPPETKRKSAGSLCHHTGKLSSCSASLEHYQKICELIRAGQLMAAIAAIEQNFQGLLSTHKELDLLLKANSLIEQAVILQQSSQLTSPESDDTLKKLAVHSRMLSGFSQLANQLLEFLKQESEIKESVVNR</sequence>